<dbReference type="Gene3D" id="1.25.40.10">
    <property type="entry name" value="Tetratricopeptide repeat domain"/>
    <property type="match status" value="3"/>
</dbReference>
<feature type="domain" description="NB-ARC" evidence="2">
    <location>
        <begin position="88"/>
        <end position="239"/>
    </location>
</feature>
<dbReference type="Pfam" id="PF13424">
    <property type="entry name" value="TPR_12"/>
    <property type="match status" value="4"/>
</dbReference>
<dbReference type="SUPFAM" id="SSF48452">
    <property type="entry name" value="TPR-like"/>
    <property type="match status" value="2"/>
</dbReference>
<dbReference type="Pfam" id="PF00931">
    <property type="entry name" value="NB-ARC"/>
    <property type="match status" value="1"/>
</dbReference>
<comment type="caution">
    <text evidence="3">The sequence shown here is derived from an EMBL/GenBank/DDBJ whole genome shotgun (WGS) entry which is preliminary data.</text>
</comment>
<organism evidence="3 4">
    <name type="scientific">Streptomyces cylindrosporus</name>
    <dbReference type="NCBI Taxonomy" id="2927583"/>
    <lineage>
        <taxon>Bacteria</taxon>
        <taxon>Bacillati</taxon>
        <taxon>Actinomycetota</taxon>
        <taxon>Actinomycetes</taxon>
        <taxon>Kitasatosporales</taxon>
        <taxon>Streptomycetaceae</taxon>
        <taxon>Streptomyces</taxon>
    </lineage>
</organism>
<dbReference type="EMBL" id="JALDAY010000006">
    <property type="protein sequence ID" value="MCI3273814.1"/>
    <property type="molecule type" value="Genomic_DNA"/>
</dbReference>
<keyword evidence="4" id="KW-1185">Reference proteome</keyword>
<dbReference type="InterPro" id="IPR053137">
    <property type="entry name" value="NLR-like"/>
</dbReference>
<dbReference type="SUPFAM" id="SSF52540">
    <property type="entry name" value="P-loop containing nucleoside triphosphate hydrolases"/>
    <property type="match status" value="1"/>
</dbReference>
<reference evidence="3" key="1">
    <citation type="submission" date="2022-03" db="EMBL/GenBank/DDBJ databases">
        <title>Streptomyces 7R015 and 7R016 isolated from Barleria lupulina in Thailand.</title>
        <authorList>
            <person name="Kanchanasin P."/>
            <person name="Phongsopitanun W."/>
            <person name="Tanasupawat S."/>
        </authorList>
    </citation>
    <scope>NUCLEOTIDE SEQUENCE</scope>
    <source>
        <strain evidence="3">7R015</strain>
    </source>
</reference>
<dbReference type="Proteomes" id="UP001165269">
    <property type="component" value="Unassembled WGS sequence"/>
</dbReference>
<accession>A0ABS9Y9A5</accession>
<dbReference type="NCBIfam" id="NF040586">
    <property type="entry name" value="FxSxx_TPR"/>
    <property type="match status" value="1"/>
</dbReference>
<dbReference type="InterPro" id="IPR027417">
    <property type="entry name" value="P-loop_NTPase"/>
</dbReference>
<dbReference type="PRINTS" id="PR00364">
    <property type="entry name" value="DISEASERSIST"/>
</dbReference>
<name>A0ABS9Y9A5_9ACTN</name>
<evidence type="ECO:0000256" key="1">
    <source>
        <dbReference type="SAM" id="MobiDB-lite"/>
    </source>
</evidence>
<dbReference type="Gene3D" id="3.40.50.300">
    <property type="entry name" value="P-loop containing nucleotide triphosphate hydrolases"/>
    <property type="match status" value="1"/>
</dbReference>
<gene>
    <name evidence="3" type="primary">fxsT</name>
    <name evidence="3" type="ORF">MQP27_22230</name>
</gene>
<dbReference type="RefSeq" id="WP_242767052.1">
    <property type="nucleotide sequence ID" value="NZ_JALDAY010000006.1"/>
</dbReference>
<dbReference type="PANTHER" id="PTHR46082:SF6">
    <property type="entry name" value="AAA+ ATPASE DOMAIN-CONTAINING PROTEIN-RELATED"/>
    <property type="match status" value="1"/>
</dbReference>
<evidence type="ECO:0000313" key="4">
    <source>
        <dbReference type="Proteomes" id="UP001165269"/>
    </source>
</evidence>
<dbReference type="InterPro" id="IPR002182">
    <property type="entry name" value="NB-ARC"/>
</dbReference>
<evidence type="ECO:0000313" key="3">
    <source>
        <dbReference type="EMBL" id="MCI3273814.1"/>
    </source>
</evidence>
<dbReference type="Pfam" id="PF13374">
    <property type="entry name" value="TPR_10"/>
    <property type="match status" value="1"/>
</dbReference>
<proteinExistence type="predicted"/>
<sequence>MKWPRGKNRAGDPVPDSGPGPETGTDVSAEQLAVALAQVSAAGSAEALREGTREGLLPPEAFVPLADVEPVSSLTNIPGVPGVFVGREAEVRLLEETLDTDRGRVVAVHGLGGVGKTTLAAYVAARNTAEGRVVWWARAETGEEIDAGLVDFARALQPVLAVLPADTLRERALQWFSAHDDWMLVLDDVDQPDDVRGLLARLNPRGRVLVTTRRSGGWHGVATDLRIDALDEPSAIELFRRISDAGGANASGLTGIRTLCRELGHLPLAIEQAAAYCRVTYMGADDYLALLHDYPAETLASSAEGWAPERTVARVWQISLDRLRDNPLASDLLRIMAWYAPRGIPRTLLVGLGHKGEVLRALAGLAAHSLITLDRDTVSVHPLVQATARTPDPADPHRAPERIQVAQERATDLLLASLPDDFVTRESLSWWNELLPQVDHLDAHIQPRSATPAMAVLRARTGQFLVEQGSVRRAVTLLERAVEDVTRELGRDHQDTLALLNNLAGAYASAGDTRRAVTLYEDVHERQSRVLGDHHPGTLVTAANLALAYHALGDVEHALTSYESILDTQRRILGEDHPRTLVTRHNLAAAYASAGDIDRSVETYENLLHDQVRILGAEHIQTLGTENNLAAALASSGDLAGARARYTQLLEELIRVVGEDHPDTITTRGNLAYVHLLSGDVVEARESYERVLADQIRVLGEDDPRTLATVNNLGLVHGAVDPGRALELLERALTDRQRVLGADHPDTLTSLASFAFALMASGDDEQALPLLEKAAADRVRILGEEHPDTIASHHDLAQALWSMGHPVEAEAMLARTHDVARRVLGDEHSLTLSLRTALNGIRGDR</sequence>
<evidence type="ECO:0000259" key="2">
    <source>
        <dbReference type="Pfam" id="PF00931"/>
    </source>
</evidence>
<protein>
    <submittedName>
        <fullName evidence="3">FxSxx-COOH system tetratricopeptide repeat protein</fullName>
    </submittedName>
</protein>
<feature type="region of interest" description="Disordered" evidence="1">
    <location>
        <begin position="1"/>
        <end position="28"/>
    </location>
</feature>
<dbReference type="PANTHER" id="PTHR46082">
    <property type="entry name" value="ATP/GTP-BINDING PROTEIN-RELATED"/>
    <property type="match status" value="1"/>
</dbReference>
<dbReference type="InterPro" id="IPR011990">
    <property type="entry name" value="TPR-like_helical_dom_sf"/>
</dbReference>